<sequence>MGSQADRKTRLPVIKNVRAAYLNKTDNLMKTLLGWSTVTSAERNGVKRDALFKRLAIYFEYIVFNNQLTPVGLPLPGVGKLSQTEFLSYIVAKDKYEAVRLQKNKKFTSIFLDCWDFVEDERDFELGLSSAISEQMKGRILHYAHKKEMKEGEFIHNLAFKQLCGDMWHELQLYSSFKKYDPNIAGNLSIDLGKVFSDYSKNEGILVEDISGNSQYIPDFGDFTWEQIIELRSDPFIKSFRTKMHSSFRSKDNDPVDALDQLAIDGLWSVAEYAKPNLGKTLLNAILSNVPTPIPVYGIMSALKDGANKIDLAHDNGWLFFIQGARGIHSKKP</sequence>
<dbReference type="KEGG" id="vaq:FIV01_16535"/>
<evidence type="ECO:0000313" key="2">
    <source>
        <dbReference type="Proteomes" id="UP000326936"/>
    </source>
</evidence>
<organism evidence="1 2">
    <name type="scientific">Vibrio aquimaris</name>
    <dbReference type="NCBI Taxonomy" id="2587862"/>
    <lineage>
        <taxon>Bacteria</taxon>
        <taxon>Pseudomonadati</taxon>
        <taxon>Pseudomonadota</taxon>
        <taxon>Gammaproteobacteria</taxon>
        <taxon>Vibrionales</taxon>
        <taxon>Vibrionaceae</taxon>
        <taxon>Vibrio</taxon>
    </lineage>
</organism>
<gene>
    <name evidence="1" type="ORF">FIV01_16535</name>
</gene>
<reference evidence="1 2" key="1">
    <citation type="submission" date="2019-10" db="EMBL/GenBank/DDBJ databases">
        <title>Complete genome sequence of Vibrio sp. strain THAF100, isolated from non-filtered water from the water column of tank 6 of a marine aquarium containing stony-coral fragments. Water maintained at 26 degree C.</title>
        <authorList>
            <person name="Ruckert C."/>
            <person name="Franco A."/>
            <person name="Kalinowski J."/>
            <person name="Glaeser S."/>
        </authorList>
    </citation>
    <scope>NUCLEOTIDE SEQUENCE [LARGE SCALE GENOMIC DNA]</scope>
    <source>
        <strain evidence="1 2">THAF100</strain>
        <plasmid evidence="2">pthaf100_a</plasmid>
    </source>
</reference>
<protein>
    <submittedName>
        <fullName evidence="1">Uncharacterized protein</fullName>
    </submittedName>
</protein>
<name>A0A5P9CQA6_9VIBR</name>
<keyword evidence="2" id="KW-1185">Reference proteome</keyword>
<evidence type="ECO:0000313" key="1">
    <source>
        <dbReference type="EMBL" id="QFT27997.1"/>
    </source>
</evidence>
<dbReference type="EMBL" id="CP045351">
    <property type="protein sequence ID" value="QFT27997.1"/>
    <property type="molecule type" value="Genomic_DNA"/>
</dbReference>
<accession>A0A5P9CQA6</accession>
<geneLocation type="plasmid" evidence="2">
    <name>pthaf100_a</name>
</geneLocation>
<dbReference type="Proteomes" id="UP000326936">
    <property type="component" value="Plasmid pTHAF100_a"/>
</dbReference>
<proteinExistence type="predicted"/>
<dbReference type="AlphaFoldDB" id="A0A5P9CQA6"/>
<keyword evidence="1" id="KW-0614">Plasmid</keyword>